<dbReference type="Pfam" id="PF03457">
    <property type="entry name" value="HA"/>
    <property type="match status" value="2"/>
</dbReference>
<dbReference type="InterPro" id="IPR005114">
    <property type="entry name" value="Helicase_assoc"/>
</dbReference>
<feature type="domain" description="Helicase-associated" evidence="2">
    <location>
        <begin position="775"/>
        <end position="837"/>
    </location>
</feature>
<dbReference type="InterPro" id="IPR027417">
    <property type="entry name" value="P-loop_NTPase"/>
</dbReference>
<feature type="region of interest" description="Disordered" evidence="1">
    <location>
        <begin position="1"/>
        <end position="37"/>
    </location>
</feature>
<sequence length="922" mass="101749">MSDMDVEMTEAKDLAAVSDDDQPANDDVKMVDTSSDTEAPNQEIVDFEKLHALLGPIKSAGDLIQGKHVMLLIGLTGAGKTTTTLYLAGATFEEEDVDGYSHYKPKELPNPDLLQFAVSGGATSVTKSIHATTIELEGEDGAKQPITICDTPGFGDTKGPEMEIANNLGIIHALKRAASIKVVVVLDHRTMDGARWQPLRQNLSTVVAMMGRDKPIDFSTFGYVFTRCEGRSKKRIHKQLAGFQKTLRKDPAGILGGNVGDKDILDAMLTDMISKTQPGDAICIDPEESDDAADTLKSLWSGGRLENPAEAFVNFCSKQSMAALMLQFKATVDTLENSLRDVDLKTAEVFLHQMTRMAEALSLSAVDEAVEQGTQRVKSFVEQLQSEIESLTQQMAAQGIPLAEFERVARAIPPKLTLMQQTRELCNVSGLAFDCNSILAPTLDKLFSIARNPIKEIRANPTDVIPNQDVLQGAILRLSCLVANFHGLAGRERIQNECSTLTESVSDMIKPVLTLATSALVEEPPTSDALNGSIDELVFLLGMKEFLDANKTSFLDQEETTPIRWLSAGLDDLSESLSKQSVDCVSQLSQVHSALQELLQDTDSWSCASLLVLKEAAEYCESRAFLLALSSSSRVSTMVPEDDDEPKHDAKHVVKRFDEKVIKYLSKVAEFVQCGSKQLIDDNAKDAATRLKEAKELVVFAATVGNSCEKLAELDASLIREVEKELFGAQKELKLFIEESKKSPGHGIRRPKLLEPTSQELARATSAMAKKGLKSWYEKCKDLRAYKIKHGHCNVPTKHPRLGIWVQQQRVEKKKYERGLKTSMTDEKLEHLSALEFKWQVKADHGDAWNCQFEALKKFKEEHGHCRVPWKTPKLGKWVSDQRSQYRAMCAGRSEWNGGRPITMKNEQVAKLKAIGALDGVA</sequence>
<proteinExistence type="predicted"/>
<dbReference type="EMBL" id="CAICTM010000161">
    <property type="protein sequence ID" value="CAB9503320.1"/>
    <property type="molecule type" value="Genomic_DNA"/>
</dbReference>
<dbReference type="PANTHER" id="PTHR33418:SF1">
    <property type="entry name" value="HELICASE-ASSOCIATED DOMAIN-CONTAINING PROTEIN"/>
    <property type="match status" value="1"/>
</dbReference>
<gene>
    <name evidence="3" type="ORF">SEMRO_162_G072840.1</name>
</gene>
<evidence type="ECO:0000313" key="3">
    <source>
        <dbReference type="EMBL" id="CAB9503320.1"/>
    </source>
</evidence>
<dbReference type="OrthoDB" id="2386367at2759"/>
<comment type="caution">
    <text evidence="3">The sequence shown here is derived from an EMBL/GenBank/DDBJ whole genome shotgun (WGS) entry which is preliminary data.</text>
</comment>
<name>A0A9N8H8J7_9STRA</name>
<feature type="domain" description="Helicase-associated" evidence="2">
    <location>
        <begin position="847"/>
        <end position="916"/>
    </location>
</feature>
<evidence type="ECO:0000259" key="2">
    <source>
        <dbReference type="Pfam" id="PF03457"/>
    </source>
</evidence>
<evidence type="ECO:0000313" key="4">
    <source>
        <dbReference type="Proteomes" id="UP001153069"/>
    </source>
</evidence>
<dbReference type="SUPFAM" id="SSF52540">
    <property type="entry name" value="P-loop containing nucleoside triphosphate hydrolases"/>
    <property type="match status" value="1"/>
</dbReference>
<accession>A0A9N8H8J7</accession>
<dbReference type="PANTHER" id="PTHR33418">
    <property type="entry name" value="HELICASE-ASSOCIATED"/>
    <property type="match status" value="1"/>
</dbReference>
<reference evidence="3" key="1">
    <citation type="submission" date="2020-06" db="EMBL/GenBank/DDBJ databases">
        <authorList>
            <consortium name="Plant Systems Biology data submission"/>
        </authorList>
    </citation>
    <scope>NUCLEOTIDE SEQUENCE</scope>
    <source>
        <strain evidence="3">D6</strain>
    </source>
</reference>
<protein>
    <recommendedName>
        <fullName evidence="2">Helicase-associated domain-containing protein</fullName>
    </recommendedName>
</protein>
<dbReference type="Proteomes" id="UP001153069">
    <property type="component" value="Unassembled WGS sequence"/>
</dbReference>
<dbReference type="Gene3D" id="3.40.50.300">
    <property type="entry name" value="P-loop containing nucleotide triphosphate hydrolases"/>
    <property type="match status" value="1"/>
</dbReference>
<organism evidence="3 4">
    <name type="scientific">Seminavis robusta</name>
    <dbReference type="NCBI Taxonomy" id="568900"/>
    <lineage>
        <taxon>Eukaryota</taxon>
        <taxon>Sar</taxon>
        <taxon>Stramenopiles</taxon>
        <taxon>Ochrophyta</taxon>
        <taxon>Bacillariophyta</taxon>
        <taxon>Bacillariophyceae</taxon>
        <taxon>Bacillariophycidae</taxon>
        <taxon>Naviculales</taxon>
        <taxon>Naviculaceae</taxon>
        <taxon>Seminavis</taxon>
    </lineage>
</organism>
<dbReference type="Gene3D" id="6.10.140.530">
    <property type="match status" value="2"/>
</dbReference>
<dbReference type="AlphaFoldDB" id="A0A9N8H8J7"/>
<evidence type="ECO:0000256" key="1">
    <source>
        <dbReference type="SAM" id="MobiDB-lite"/>
    </source>
</evidence>
<keyword evidence="4" id="KW-1185">Reference proteome</keyword>